<evidence type="ECO:0000256" key="1">
    <source>
        <dbReference type="SAM" id="MobiDB-lite"/>
    </source>
</evidence>
<feature type="compositionally biased region" description="Polar residues" evidence="1">
    <location>
        <begin position="1"/>
        <end position="13"/>
    </location>
</feature>
<dbReference type="EMBL" id="PFSX01000072">
    <property type="protein sequence ID" value="PJC01041.1"/>
    <property type="molecule type" value="Genomic_DNA"/>
</dbReference>
<comment type="caution">
    <text evidence="2">The sequence shown here is derived from an EMBL/GenBank/DDBJ whole genome shotgun (WGS) entry which is preliminary data.</text>
</comment>
<sequence>MAKTMSFSKNQGKYSKVTKKPKPEKQELRKDIGKIKPEKQELRKDIGKIKPEKQELRKMTKKSTAKIVLKKEILQPETYTFPKKHTKTPASLEALKHIKYFLKSVLGEECADFLYKLKLDFVYEDSCLKVDYERRIACKYLYILQSKGIAEYIKKERVEEKARFDFLWAVKSEEILRQTHLFYVNKLNKINVILDIISTQEAYVDSAEKIYSFDEAVECNFVGEDGAELKHCNLQKLLKEKHTLERIITSLTDVQITSLV</sequence>
<evidence type="ECO:0000313" key="2">
    <source>
        <dbReference type="EMBL" id="PJC01041.1"/>
    </source>
</evidence>
<feature type="compositionally biased region" description="Basic and acidic residues" evidence="1">
    <location>
        <begin position="21"/>
        <end position="48"/>
    </location>
</feature>
<accession>A0A2H9RCG6</accession>
<name>A0A2H9RCG6_HUBC1</name>
<gene>
    <name evidence="2" type="ORF">CO072_02545</name>
</gene>
<dbReference type="AlphaFoldDB" id="A0A2H9RCG6"/>
<feature type="region of interest" description="Disordered" evidence="1">
    <location>
        <begin position="1"/>
        <end position="48"/>
    </location>
</feature>
<organism evidence="2 3">
    <name type="scientific">Huberarchaeum crystalense</name>
    <dbReference type="NCBI Taxonomy" id="2014257"/>
    <lineage>
        <taxon>Archaea</taxon>
        <taxon>Candidatus Huberarchaeota</taxon>
        <taxon>Candidatus Huberarchaeia</taxon>
        <taxon>Candidatus Huberarchaeales</taxon>
        <taxon>Candidatus Huberarchaeaceae</taxon>
        <taxon>Candidatus Huberarchaeum</taxon>
    </lineage>
</organism>
<proteinExistence type="predicted"/>
<dbReference type="Proteomes" id="UP000231232">
    <property type="component" value="Unassembled WGS sequence"/>
</dbReference>
<reference evidence="3" key="1">
    <citation type="submission" date="2017-09" db="EMBL/GenBank/DDBJ databases">
        <title>Depth-based differentiation of microbial function through sediment-hosted aquifers and enrichment of novel symbionts in the deep terrestrial subsurface.</title>
        <authorList>
            <person name="Probst A.J."/>
            <person name="Ladd B."/>
            <person name="Jarett J.K."/>
            <person name="Geller-Mcgrath D.E."/>
            <person name="Sieber C.M.K."/>
            <person name="Emerson J.B."/>
            <person name="Anantharaman K."/>
            <person name="Thomas B.C."/>
            <person name="Malmstrom R."/>
            <person name="Stieglmeier M."/>
            <person name="Klingl A."/>
            <person name="Woyke T."/>
            <person name="Ryan C.M."/>
            <person name="Banfield J.F."/>
        </authorList>
    </citation>
    <scope>NUCLEOTIDE SEQUENCE [LARGE SCALE GENOMIC DNA]</scope>
</reference>
<protein>
    <submittedName>
        <fullName evidence="2">Uncharacterized protein</fullName>
    </submittedName>
</protein>
<evidence type="ECO:0000313" key="3">
    <source>
        <dbReference type="Proteomes" id="UP000231232"/>
    </source>
</evidence>